<evidence type="ECO:0008006" key="6">
    <source>
        <dbReference type="Google" id="ProtNLM"/>
    </source>
</evidence>
<feature type="region of interest" description="Disordered" evidence="3">
    <location>
        <begin position="1"/>
        <end position="30"/>
    </location>
</feature>
<comment type="caution">
    <text evidence="4">The sequence shown here is derived from an EMBL/GenBank/DDBJ whole genome shotgun (WGS) entry which is preliminary data.</text>
</comment>
<dbReference type="EMBL" id="CABFNS010000851">
    <property type="protein sequence ID" value="VUC32832.1"/>
    <property type="molecule type" value="Genomic_DNA"/>
</dbReference>
<evidence type="ECO:0000313" key="4">
    <source>
        <dbReference type="EMBL" id="VUC32832.1"/>
    </source>
</evidence>
<evidence type="ECO:0000256" key="3">
    <source>
        <dbReference type="SAM" id="MobiDB-lite"/>
    </source>
</evidence>
<feature type="compositionally biased region" description="Low complexity" evidence="3">
    <location>
        <begin position="95"/>
        <end position="109"/>
    </location>
</feature>
<feature type="compositionally biased region" description="Basic residues" evidence="3">
    <location>
        <begin position="1"/>
        <end position="10"/>
    </location>
</feature>
<keyword evidence="2" id="KW-0539">Nucleus</keyword>
<evidence type="ECO:0000256" key="2">
    <source>
        <dbReference type="ARBA" id="ARBA00023242"/>
    </source>
</evidence>
<dbReference type="Proteomes" id="UP000766486">
    <property type="component" value="Unassembled WGS sequence"/>
</dbReference>
<protein>
    <recommendedName>
        <fullName evidence="6">Transcription factor domain-containing protein</fullName>
    </recommendedName>
</protein>
<feature type="compositionally biased region" description="Polar residues" evidence="3">
    <location>
        <begin position="80"/>
        <end position="94"/>
    </location>
</feature>
<accession>A0ABY6UPX2</accession>
<sequence>MGNNRPRRQKVTGDGSEPSPNRESSPTLSAVSWEEGLSDWSLTNWADLVVDQFFHEDSVNKHSNKFNLLTSPTFSTCVLSPSPAESTSPTGSTVDNSMPDSTSTDSDITTAEDNQSALWTVTDKPTVLCVPSLGDFFNLPVMTGEDIGLFRYCRPNRSLPFTGVTGLTIASLDVAHMCPRCVVRNGFNNNYRQVVLPLADKSDILLKAILAVTANRMRLQDARFQTIALRHQAAVLQGLQRALRISKRTCFSRLEILGTILMLCFYEIYSPALRPVDACGAPSRAWKSHSVGVRKVLEQGSSEKHDSRYETAIVSFFSQYFASRCVLTYTALSPTEDQDELIDNAQYWLKLVDRPASEINPFSGCSNEMLRIILIITSRLRQLGQSNLKCPPKSEQLWADMMLEKLVTIEQHMPDSSSDDTKDHHSAAVGTSDTHPTTLKIWCEAFRLAALIMLGNFYPQTDLAAQQRRHEYLCQFGDILKSGISLPDDGKLGSSSYAWPCLIAGSHLPPPNEYTSLKSQINDIFSHAQLESPTSDTMSGRIRSVLEATWSRRNGLDGNASIIVRYDGADVFLWEKALLHDRQILEWV</sequence>
<feature type="region of interest" description="Disordered" evidence="3">
    <location>
        <begin position="413"/>
        <end position="433"/>
    </location>
</feature>
<name>A0ABY6UPX2_BIOOC</name>
<keyword evidence="5" id="KW-1185">Reference proteome</keyword>
<dbReference type="PANTHER" id="PTHR37534">
    <property type="entry name" value="TRANSCRIPTIONAL ACTIVATOR PROTEIN UGA3"/>
    <property type="match status" value="1"/>
</dbReference>
<organism evidence="4 5">
    <name type="scientific">Bionectria ochroleuca</name>
    <name type="common">Gliocladium roseum</name>
    <dbReference type="NCBI Taxonomy" id="29856"/>
    <lineage>
        <taxon>Eukaryota</taxon>
        <taxon>Fungi</taxon>
        <taxon>Dikarya</taxon>
        <taxon>Ascomycota</taxon>
        <taxon>Pezizomycotina</taxon>
        <taxon>Sordariomycetes</taxon>
        <taxon>Hypocreomycetidae</taxon>
        <taxon>Hypocreales</taxon>
        <taxon>Bionectriaceae</taxon>
        <taxon>Clonostachys</taxon>
    </lineage>
</organism>
<comment type="subcellular location">
    <subcellularLocation>
        <location evidence="1">Nucleus</location>
    </subcellularLocation>
</comment>
<evidence type="ECO:0000313" key="5">
    <source>
        <dbReference type="Proteomes" id="UP000766486"/>
    </source>
</evidence>
<dbReference type="Pfam" id="PF11951">
    <property type="entry name" value="Fungal_trans_2"/>
    <property type="match status" value="1"/>
</dbReference>
<dbReference type="PANTHER" id="PTHR37534:SF49">
    <property type="entry name" value="LYSINE BIOSYNTHESIS REGULATORY PROTEIN LYS14"/>
    <property type="match status" value="1"/>
</dbReference>
<dbReference type="InterPro" id="IPR021858">
    <property type="entry name" value="Fun_TF"/>
</dbReference>
<evidence type="ECO:0000256" key="1">
    <source>
        <dbReference type="ARBA" id="ARBA00004123"/>
    </source>
</evidence>
<proteinExistence type="predicted"/>
<feature type="compositionally biased region" description="Polar residues" evidence="3">
    <location>
        <begin position="18"/>
        <end position="30"/>
    </location>
</feature>
<feature type="region of interest" description="Disordered" evidence="3">
    <location>
        <begin position="80"/>
        <end position="109"/>
    </location>
</feature>
<gene>
    <name evidence="4" type="ORF">CLO192961_LOCUS329080</name>
</gene>
<reference evidence="4 5" key="1">
    <citation type="submission" date="2019-06" db="EMBL/GenBank/DDBJ databases">
        <authorList>
            <person name="Broberg M."/>
        </authorList>
    </citation>
    <scope>NUCLEOTIDE SEQUENCE [LARGE SCALE GENOMIC DNA]</scope>
</reference>